<dbReference type="CDD" id="cd00560">
    <property type="entry name" value="PanC"/>
    <property type="match status" value="1"/>
</dbReference>
<evidence type="ECO:0000256" key="3">
    <source>
        <dbReference type="ARBA" id="ARBA00022598"/>
    </source>
</evidence>
<protein>
    <recommendedName>
        <fullName evidence="8">Pantothenate synthetase</fullName>
        <shortName evidence="8">PS</shortName>
        <ecNumber evidence="8">6.3.2.1</ecNumber>
    </recommendedName>
    <alternativeName>
        <fullName evidence="8">Pantoate--beta-alanine ligase</fullName>
    </alternativeName>
    <alternativeName>
        <fullName evidence="8">Pantoate-activating enzyme</fullName>
    </alternativeName>
</protein>
<feature type="binding site" evidence="8">
    <location>
        <begin position="204"/>
        <end position="207"/>
    </location>
    <ligand>
        <name>ATP</name>
        <dbReference type="ChEBI" id="CHEBI:30616"/>
    </ligand>
</feature>
<evidence type="ECO:0000256" key="4">
    <source>
        <dbReference type="ARBA" id="ARBA00022655"/>
    </source>
</evidence>
<comment type="caution">
    <text evidence="9">The sequence shown here is derived from an EMBL/GenBank/DDBJ whole genome shotgun (WGS) entry which is preliminary data.</text>
</comment>
<dbReference type="InterPro" id="IPR004821">
    <property type="entry name" value="Cyt_trans-like"/>
</dbReference>
<keyword evidence="3 8" id="KW-0436">Ligase</keyword>
<dbReference type="NCBIfam" id="TIGR00125">
    <property type="entry name" value="cyt_tran_rel"/>
    <property type="match status" value="1"/>
</dbReference>
<comment type="function">
    <text evidence="8">Catalyzes the condensation of pantoate with beta-alanine in an ATP-dependent reaction via a pantoyl-adenylate intermediate.</text>
</comment>
<dbReference type="UniPathway" id="UPA00028">
    <property type="reaction ID" value="UER00005"/>
</dbReference>
<proteinExistence type="inferred from homology"/>
<keyword evidence="10" id="KW-1185">Reference proteome</keyword>
<comment type="subunit">
    <text evidence="8">Homodimer.</text>
</comment>
<dbReference type="GO" id="GO:0015940">
    <property type="term" value="P:pantothenate biosynthetic process"/>
    <property type="evidence" value="ECO:0007669"/>
    <property type="project" value="UniProtKB-UniRule"/>
</dbReference>
<keyword evidence="4 8" id="KW-0566">Pantothenate biosynthesis</keyword>
<dbReference type="Gene3D" id="3.40.50.620">
    <property type="entry name" value="HUPs"/>
    <property type="match status" value="1"/>
</dbReference>
<dbReference type="EMBL" id="QKYV01000001">
    <property type="protein sequence ID" value="PZW43971.1"/>
    <property type="molecule type" value="Genomic_DNA"/>
</dbReference>
<dbReference type="GO" id="GO:0005829">
    <property type="term" value="C:cytosol"/>
    <property type="evidence" value="ECO:0007669"/>
    <property type="project" value="TreeGrafter"/>
</dbReference>
<evidence type="ECO:0000256" key="6">
    <source>
        <dbReference type="ARBA" id="ARBA00022840"/>
    </source>
</evidence>
<dbReference type="InterPro" id="IPR042176">
    <property type="entry name" value="Pantoate_ligase_C"/>
</dbReference>
<dbReference type="HAMAP" id="MF_00158">
    <property type="entry name" value="PanC"/>
    <property type="match status" value="1"/>
</dbReference>
<dbReference type="Proteomes" id="UP000249542">
    <property type="component" value="Unassembled WGS sequence"/>
</dbReference>
<comment type="similarity">
    <text evidence="2 8">Belongs to the pantothenate synthetase family.</text>
</comment>
<comment type="miscellaneous">
    <text evidence="8">The reaction proceeds by a bi uni uni bi ping pong mechanism.</text>
</comment>
<feature type="binding site" evidence="8">
    <location>
        <begin position="47"/>
        <end position="54"/>
    </location>
    <ligand>
        <name>ATP</name>
        <dbReference type="ChEBI" id="CHEBI:30616"/>
    </ligand>
</feature>
<dbReference type="PANTHER" id="PTHR21299:SF1">
    <property type="entry name" value="PANTOATE--BETA-ALANINE LIGASE"/>
    <property type="match status" value="1"/>
</dbReference>
<accession>A0A2W7IAP4</accession>
<dbReference type="GO" id="GO:0005524">
    <property type="term" value="F:ATP binding"/>
    <property type="evidence" value="ECO:0007669"/>
    <property type="project" value="UniProtKB-KW"/>
</dbReference>
<keyword evidence="6 8" id="KW-0067">ATP-binding</keyword>
<dbReference type="AlphaFoldDB" id="A0A2W7IAP4"/>
<feature type="binding site" evidence="8">
    <location>
        <begin position="167"/>
        <end position="170"/>
    </location>
    <ligand>
        <name>ATP</name>
        <dbReference type="ChEBI" id="CHEBI:30616"/>
    </ligand>
</feature>
<name>A0A2W7IAP4_9FLAO</name>
<evidence type="ECO:0000256" key="5">
    <source>
        <dbReference type="ARBA" id="ARBA00022741"/>
    </source>
</evidence>
<feature type="binding site" evidence="8">
    <location>
        <position position="78"/>
    </location>
    <ligand>
        <name>(R)-pantoate</name>
        <dbReference type="ChEBI" id="CHEBI:15980"/>
    </ligand>
</feature>
<dbReference type="GO" id="GO:0004592">
    <property type="term" value="F:pantoate-beta-alanine ligase activity"/>
    <property type="evidence" value="ECO:0007669"/>
    <property type="project" value="UniProtKB-UniRule"/>
</dbReference>
<dbReference type="Pfam" id="PF02569">
    <property type="entry name" value="Pantoate_ligase"/>
    <property type="match status" value="1"/>
</dbReference>
<dbReference type="PANTHER" id="PTHR21299">
    <property type="entry name" value="CYTIDYLATE KINASE/PANTOATE-BETA-ALANINE LIGASE"/>
    <property type="match status" value="1"/>
</dbReference>
<comment type="pathway">
    <text evidence="1 8">Cofactor biosynthesis; (R)-pantothenate biosynthesis; (R)-pantothenate from (R)-pantoate and beta-alanine: step 1/1.</text>
</comment>
<dbReference type="EC" id="6.3.2.1" evidence="8"/>
<organism evidence="9 10">
    <name type="scientific">Mesonia algae</name>
    <dbReference type="NCBI Taxonomy" id="213248"/>
    <lineage>
        <taxon>Bacteria</taxon>
        <taxon>Pseudomonadati</taxon>
        <taxon>Bacteroidota</taxon>
        <taxon>Flavobacteriia</taxon>
        <taxon>Flavobacteriales</taxon>
        <taxon>Flavobacteriaceae</taxon>
        <taxon>Mesonia</taxon>
    </lineage>
</organism>
<keyword evidence="8" id="KW-0963">Cytoplasm</keyword>
<dbReference type="NCBIfam" id="TIGR00018">
    <property type="entry name" value="panC"/>
    <property type="match status" value="1"/>
</dbReference>
<keyword evidence="5 8" id="KW-0547">Nucleotide-binding</keyword>
<sequence length="300" mass="34146">MQFTSNILILHNLNINRVQLFKEKKALRDFLSAEKTSNKTIGFVPTMGALHEGHLSLIEFAQTTCEVVVVSIFVNPTQFNNKEDLEKYPRTLDNDIQLIEEKFSGGIVIFAPNAQEIYGKEILSSHFDFGSVATFMEGKYRDGHFNGVGTVVKKLFEVVEPDKAFFGEKDYQQLLIIKKLVELTKLPVEVIGCKINREENGLARSSRNSLLSIDDKAESSFIYESLQEAKNNFGIKSVKDIEKDIKFAFENHPLLQLEYFEIANAQTLEPFSESKQEEKYRAFIAAYAKNVRLIDNIALN</sequence>
<evidence type="ECO:0000256" key="2">
    <source>
        <dbReference type="ARBA" id="ARBA00009256"/>
    </source>
</evidence>
<evidence type="ECO:0000256" key="8">
    <source>
        <dbReference type="HAMAP-Rule" id="MF_00158"/>
    </source>
</evidence>
<evidence type="ECO:0000313" key="9">
    <source>
        <dbReference type="EMBL" id="PZW43971.1"/>
    </source>
</evidence>
<dbReference type="InterPro" id="IPR014729">
    <property type="entry name" value="Rossmann-like_a/b/a_fold"/>
</dbReference>
<comment type="catalytic activity">
    <reaction evidence="7 8">
        <text>(R)-pantoate + beta-alanine + ATP = (R)-pantothenate + AMP + diphosphate + H(+)</text>
        <dbReference type="Rhea" id="RHEA:10912"/>
        <dbReference type="ChEBI" id="CHEBI:15378"/>
        <dbReference type="ChEBI" id="CHEBI:15980"/>
        <dbReference type="ChEBI" id="CHEBI:29032"/>
        <dbReference type="ChEBI" id="CHEBI:30616"/>
        <dbReference type="ChEBI" id="CHEBI:33019"/>
        <dbReference type="ChEBI" id="CHEBI:57966"/>
        <dbReference type="ChEBI" id="CHEBI:456215"/>
        <dbReference type="EC" id="6.3.2.1"/>
    </reaction>
</comment>
<comment type="subcellular location">
    <subcellularLocation>
        <location evidence="8">Cytoplasm</location>
    </subcellularLocation>
</comment>
<comment type="caution">
    <text evidence="8">Lacks conserved residue(s) required for the propagation of feature annotation.</text>
</comment>
<dbReference type="Gene3D" id="3.30.1300.10">
    <property type="entry name" value="Pantoate-beta-alanine ligase, C-terminal domain"/>
    <property type="match status" value="1"/>
</dbReference>
<dbReference type="SUPFAM" id="SSF52374">
    <property type="entry name" value="Nucleotidylyl transferase"/>
    <property type="match status" value="1"/>
</dbReference>
<feature type="binding site" evidence="8">
    <location>
        <position position="78"/>
    </location>
    <ligand>
        <name>beta-alanine</name>
        <dbReference type="ChEBI" id="CHEBI:57966"/>
    </ligand>
</feature>
<dbReference type="InterPro" id="IPR003721">
    <property type="entry name" value="Pantoate_ligase"/>
</dbReference>
<evidence type="ECO:0000256" key="1">
    <source>
        <dbReference type="ARBA" id="ARBA00004990"/>
    </source>
</evidence>
<reference evidence="9 10" key="1">
    <citation type="submission" date="2018-06" db="EMBL/GenBank/DDBJ databases">
        <title>Genomic Encyclopedia of Archaeal and Bacterial Type Strains, Phase II (KMG-II): from individual species to whole genera.</title>
        <authorList>
            <person name="Goeker M."/>
        </authorList>
    </citation>
    <scope>NUCLEOTIDE SEQUENCE [LARGE SCALE GENOMIC DNA]</scope>
    <source>
        <strain evidence="9 10">DSM 15361</strain>
    </source>
</reference>
<gene>
    <name evidence="8" type="primary">panC</name>
    <name evidence="9" type="ORF">LX95_00300</name>
</gene>
<feature type="active site" description="Proton donor" evidence="8">
    <location>
        <position position="54"/>
    </location>
</feature>
<feature type="binding site" evidence="8">
    <location>
        <position position="173"/>
    </location>
    <ligand>
        <name>(R)-pantoate</name>
        <dbReference type="ChEBI" id="CHEBI:15980"/>
    </ligand>
</feature>
<evidence type="ECO:0000256" key="7">
    <source>
        <dbReference type="ARBA" id="ARBA00048258"/>
    </source>
</evidence>
<evidence type="ECO:0000313" key="10">
    <source>
        <dbReference type="Proteomes" id="UP000249542"/>
    </source>
</evidence>